<name>A0A1G2JSP8_9BACT</name>
<dbReference type="PANTHER" id="PTHR43000">
    <property type="entry name" value="DTDP-D-GLUCOSE 4,6-DEHYDRATASE-RELATED"/>
    <property type="match status" value="1"/>
</dbReference>
<evidence type="ECO:0000259" key="2">
    <source>
        <dbReference type="Pfam" id="PF01370"/>
    </source>
</evidence>
<dbReference type="AlphaFoldDB" id="A0A1G2JSP8"/>
<sequence>MKILITGSSGTIGTRLFEKLLENNYEVVGFDKKENKWHENLNKLTVVGDLLKKEDIEKIPSDIDLIIHLAANARVYDLVIEPDLAKDNIITTYNILEFAKKNKIDKIIFSSSRETYGNRKKIKAKENDVDIQFCESPYSASKIADEVLVYSYQKCYKINYIVLRFSNVYGMYDESNRFIPLMIRKMKNKEKVEIFGKNKLLDFTYIDDCVDGIIKSIEKFDKVKNNTFNIASGKGQKLIDVAKIIKKELKSKSKILLRANRTGEVVKYVANISKAKKMLEYKPIFEIKKGLSLSIKWYKN</sequence>
<dbReference type="Proteomes" id="UP000178935">
    <property type="component" value="Unassembled WGS sequence"/>
</dbReference>
<dbReference type="InterPro" id="IPR001509">
    <property type="entry name" value="Epimerase_deHydtase"/>
</dbReference>
<dbReference type="Gene3D" id="3.90.25.10">
    <property type="entry name" value="UDP-galactose 4-epimerase, domain 1"/>
    <property type="match status" value="1"/>
</dbReference>
<reference evidence="3 4" key="1">
    <citation type="journal article" date="2016" name="Nat. Commun.">
        <title>Thousands of microbial genomes shed light on interconnected biogeochemical processes in an aquifer system.</title>
        <authorList>
            <person name="Anantharaman K."/>
            <person name="Brown C.T."/>
            <person name="Hug L.A."/>
            <person name="Sharon I."/>
            <person name="Castelle C.J."/>
            <person name="Probst A.J."/>
            <person name="Thomas B.C."/>
            <person name="Singh A."/>
            <person name="Wilkins M.J."/>
            <person name="Karaoz U."/>
            <person name="Brodie E.L."/>
            <person name="Williams K.H."/>
            <person name="Hubbard S.S."/>
            <person name="Banfield J.F."/>
        </authorList>
    </citation>
    <scope>NUCLEOTIDE SEQUENCE [LARGE SCALE GENOMIC DNA]</scope>
</reference>
<accession>A0A1G2JSP8</accession>
<dbReference type="Gene3D" id="3.40.50.720">
    <property type="entry name" value="NAD(P)-binding Rossmann-like Domain"/>
    <property type="match status" value="1"/>
</dbReference>
<dbReference type="PRINTS" id="PR01713">
    <property type="entry name" value="NUCEPIMERASE"/>
</dbReference>
<evidence type="ECO:0000313" key="3">
    <source>
        <dbReference type="EMBL" id="OGZ89300.1"/>
    </source>
</evidence>
<feature type="domain" description="NAD-dependent epimerase/dehydratase" evidence="2">
    <location>
        <begin position="3"/>
        <end position="231"/>
    </location>
</feature>
<protein>
    <recommendedName>
        <fullName evidence="2">NAD-dependent epimerase/dehydratase domain-containing protein</fullName>
    </recommendedName>
</protein>
<comment type="similarity">
    <text evidence="1">Belongs to the NAD(P)-dependent epimerase/dehydratase family.</text>
</comment>
<organism evidence="3 4">
    <name type="scientific">Candidatus Staskawiczbacteria bacterium RIFOXYD1_FULL_32_13</name>
    <dbReference type="NCBI Taxonomy" id="1802234"/>
    <lineage>
        <taxon>Bacteria</taxon>
        <taxon>Candidatus Staskawicziibacteriota</taxon>
    </lineage>
</organism>
<evidence type="ECO:0000313" key="4">
    <source>
        <dbReference type="Proteomes" id="UP000178935"/>
    </source>
</evidence>
<proteinExistence type="inferred from homology"/>
<comment type="caution">
    <text evidence="3">The sequence shown here is derived from an EMBL/GenBank/DDBJ whole genome shotgun (WGS) entry which is preliminary data.</text>
</comment>
<dbReference type="Pfam" id="PF01370">
    <property type="entry name" value="Epimerase"/>
    <property type="match status" value="1"/>
</dbReference>
<evidence type="ECO:0000256" key="1">
    <source>
        <dbReference type="ARBA" id="ARBA00007637"/>
    </source>
</evidence>
<dbReference type="InterPro" id="IPR036291">
    <property type="entry name" value="NAD(P)-bd_dom_sf"/>
</dbReference>
<gene>
    <name evidence="3" type="ORF">A2561_02615</name>
</gene>
<dbReference type="SUPFAM" id="SSF51735">
    <property type="entry name" value="NAD(P)-binding Rossmann-fold domains"/>
    <property type="match status" value="1"/>
</dbReference>
<dbReference type="EMBL" id="MHPU01000008">
    <property type="protein sequence ID" value="OGZ89300.1"/>
    <property type="molecule type" value="Genomic_DNA"/>
</dbReference>